<dbReference type="GO" id="GO:0016747">
    <property type="term" value="F:acyltransferase activity, transferring groups other than amino-acyl groups"/>
    <property type="evidence" value="ECO:0007669"/>
    <property type="project" value="InterPro"/>
</dbReference>
<sequence>MRLRPYAEEDRDLTAQLERDAEVMRHLGGAAPAGRAERVHERRLERRGEEWYRTILAGPDDTPVGVVAVFRTMWEGRDIHELGIMLLPGRALRHGLGAAAVRLVVEEVRAARTVREIHAFIGADNRAAAMVARRTGFRDTGPCALDYEGEPIHCNHWVLPLETGEPAVGE</sequence>
<reference evidence="2" key="1">
    <citation type="journal article" date="2014" name="Int. J. Syst. Evol. Microbiol.">
        <title>Complete genome sequence of Corynebacterium casei LMG S-19264T (=DSM 44701T), isolated from a smear-ripened cheese.</title>
        <authorList>
            <consortium name="US DOE Joint Genome Institute (JGI-PGF)"/>
            <person name="Walter F."/>
            <person name="Albersmeier A."/>
            <person name="Kalinowski J."/>
            <person name="Ruckert C."/>
        </authorList>
    </citation>
    <scope>NUCLEOTIDE SEQUENCE</scope>
    <source>
        <strain evidence="2">VKM Ac-1321</strain>
    </source>
</reference>
<evidence type="ECO:0000313" key="2">
    <source>
        <dbReference type="EMBL" id="GLK98483.1"/>
    </source>
</evidence>
<name>A0A9W6NIS5_9ACTN</name>
<dbReference type="Proteomes" id="UP001143480">
    <property type="component" value="Unassembled WGS sequence"/>
</dbReference>
<dbReference type="RefSeq" id="WP_261963840.1">
    <property type="nucleotide sequence ID" value="NZ_BAAAXA010000003.1"/>
</dbReference>
<dbReference type="AlphaFoldDB" id="A0A9W6NIS5"/>
<evidence type="ECO:0000313" key="3">
    <source>
        <dbReference type="Proteomes" id="UP001143480"/>
    </source>
</evidence>
<reference evidence="2" key="2">
    <citation type="submission" date="2023-01" db="EMBL/GenBank/DDBJ databases">
        <authorList>
            <person name="Sun Q."/>
            <person name="Evtushenko L."/>
        </authorList>
    </citation>
    <scope>NUCLEOTIDE SEQUENCE</scope>
    <source>
        <strain evidence="2">VKM Ac-1321</strain>
    </source>
</reference>
<organism evidence="2 3">
    <name type="scientific">Dactylosporangium matsuzakiense</name>
    <dbReference type="NCBI Taxonomy" id="53360"/>
    <lineage>
        <taxon>Bacteria</taxon>
        <taxon>Bacillati</taxon>
        <taxon>Actinomycetota</taxon>
        <taxon>Actinomycetes</taxon>
        <taxon>Micromonosporales</taxon>
        <taxon>Micromonosporaceae</taxon>
        <taxon>Dactylosporangium</taxon>
    </lineage>
</organism>
<comment type="caution">
    <text evidence="2">The sequence shown here is derived from an EMBL/GenBank/DDBJ whole genome shotgun (WGS) entry which is preliminary data.</text>
</comment>
<proteinExistence type="predicted"/>
<dbReference type="InterPro" id="IPR016181">
    <property type="entry name" value="Acyl_CoA_acyltransferase"/>
</dbReference>
<dbReference type="PROSITE" id="PS51186">
    <property type="entry name" value="GNAT"/>
    <property type="match status" value="1"/>
</dbReference>
<dbReference type="Pfam" id="PF13302">
    <property type="entry name" value="Acetyltransf_3"/>
    <property type="match status" value="1"/>
</dbReference>
<dbReference type="SUPFAM" id="SSF55729">
    <property type="entry name" value="Acyl-CoA N-acyltransferases (Nat)"/>
    <property type="match status" value="1"/>
</dbReference>
<protein>
    <recommendedName>
        <fullName evidence="1">N-acetyltransferase domain-containing protein</fullName>
    </recommendedName>
</protein>
<dbReference type="InterPro" id="IPR000182">
    <property type="entry name" value="GNAT_dom"/>
</dbReference>
<gene>
    <name evidence="2" type="ORF">GCM10017581_002240</name>
</gene>
<keyword evidence="3" id="KW-1185">Reference proteome</keyword>
<dbReference type="Gene3D" id="3.40.630.30">
    <property type="match status" value="1"/>
</dbReference>
<accession>A0A9W6NIS5</accession>
<feature type="domain" description="N-acetyltransferase" evidence="1">
    <location>
        <begin position="1"/>
        <end position="162"/>
    </location>
</feature>
<dbReference type="EMBL" id="BSFP01000001">
    <property type="protein sequence ID" value="GLK98483.1"/>
    <property type="molecule type" value="Genomic_DNA"/>
</dbReference>
<evidence type="ECO:0000259" key="1">
    <source>
        <dbReference type="PROSITE" id="PS51186"/>
    </source>
</evidence>